<gene>
    <name evidence="3" type="ORF">LPJ64_000962</name>
</gene>
<keyword evidence="1" id="KW-0175">Coiled coil</keyword>
<feature type="region of interest" description="Disordered" evidence="2">
    <location>
        <begin position="851"/>
        <end position="878"/>
    </location>
</feature>
<feature type="region of interest" description="Disordered" evidence="2">
    <location>
        <begin position="342"/>
        <end position="377"/>
    </location>
</feature>
<name>A0A9W7XM45_9FUNG</name>
<organism evidence="3 4">
    <name type="scientific">Coemansia asiatica</name>
    <dbReference type="NCBI Taxonomy" id="1052880"/>
    <lineage>
        <taxon>Eukaryota</taxon>
        <taxon>Fungi</taxon>
        <taxon>Fungi incertae sedis</taxon>
        <taxon>Zoopagomycota</taxon>
        <taxon>Kickxellomycotina</taxon>
        <taxon>Kickxellomycetes</taxon>
        <taxon>Kickxellales</taxon>
        <taxon>Kickxellaceae</taxon>
        <taxon>Coemansia</taxon>
    </lineage>
</organism>
<reference evidence="3" key="1">
    <citation type="submission" date="2022-07" db="EMBL/GenBank/DDBJ databases">
        <title>Phylogenomic reconstructions and comparative analyses of Kickxellomycotina fungi.</title>
        <authorList>
            <person name="Reynolds N.K."/>
            <person name="Stajich J.E."/>
            <person name="Barry K."/>
            <person name="Grigoriev I.V."/>
            <person name="Crous P."/>
            <person name="Smith M.E."/>
        </authorList>
    </citation>
    <scope>NUCLEOTIDE SEQUENCE</scope>
    <source>
        <strain evidence="3">NBRC 105413</strain>
    </source>
</reference>
<dbReference type="GO" id="GO:0042795">
    <property type="term" value="P:snRNA transcription by RNA polymerase II"/>
    <property type="evidence" value="ECO:0007669"/>
    <property type="project" value="TreeGrafter"/>
</dbReference>
<feature type="region of interest" description="Disordered" evidence="2">
    <location>
        <begin position="304"/>
        <end position="323"/>
    </location>
</feature>
<dbReference type="EMBL" id="JANBOH010000023">
    <property type="protein sequence ID" value="KAJ1647657.1"/>
    <property type="molecule type" value="Genomic_DNA"/>
</dbReference>
<feature type="compositionally biased region" description="Polar residues" evidence="2">
    <location>
        <begin position="48"/>
        <end position="58"/>
    </location>
</feature>
<feature type="compositionally biased region" description="Low complexity" evidence="2">
    <location>
        <begin position="274"/>
        <end position="286"/>
    </location>
</feature>
<dbReference type="GO" id="GO:0042796">
    <property type="term" value="P:snRNA transcription by RNA polymerase III"/>
    <property type="evidence" value="ECO:0007669"/>
    <property type="project" value="TreeGrafter"/>
</dbReference>
<feature type="compositionally biased region" description="Low complexity" evidence="2">
    <location>
        <begin position="312"/>
        <end position="323"/>
    </location>
</feature>
<feature type="compositionally biased region" description="Low complexity" evidence="2">
    <location>
        <begin position="246"/>
        <end position="255"/>
    </location>
</feature>
<protein>
    <recommendedName>
        <fullName evidence="5">Little elongation complex subunit 2 C-terminal domain-containing protein</fullName>
    </recommendedName>
</protein>
<keyword evidence="4" id="KW-1185">Reference proteome</keyword>
<feature type="compositionally biased region" description="Polar residues" evidence="2">
    <location>
        <begin position="257"/>
        <end position="266"/>
    </location>
</feature>
<evidence type="ECO:0000256" key="2">
    <source>
        <dbReference type="SAM" id="MobiDB-lite"/>
    </source>
</evidence>
<feature type="region of interest" description="Disordered" evidence="2">
    <location>
        <begin position="1"/>
        <end position="108"/>
    </location>
</feature>
<evidence type="ECO:0008006" key="5">
    <source>
        <dbReference type="Google" id="ProtNLM"/>
    </source>
</evidence>
<comment type="caution">
    <text evidence="3">The sequence shown here is derived from an EMBL/GenBank/DDBJ whole genome shotgun (WGS) entry which is preliminary data.</text>
</comment>
<dbReference type="Proteomes" id="UP001145021">
    <property type="component" value="Unassembled WGS sequence"/>
</dbReference>
<feature type="compositionally biased region" description="Polar residues" evidence="2">
    <location>
        <begin position="1"/>
        <end position="11"/>
    </location>
</feature>
<evidence type="ECO:0000256" key="1">
    <source>
        <dbReference type="SAM" id="Coils"/>
    </source>
</evidence>
<feature type="coiled-coil region" evidence="1">
    <location>
        <begin position="398"/>
        <end position="425"/>
    </location>
</feature>
<feature type="region of interest" description="Disordered" evidence="2">
    <location>
        <begin position="244"/>
        <end position="290"/>
    </location>
</feature>
<feature type="compositionally biased region" description="Acidic residues" evidence="2">
    <location>
        <begin position="17"/>
        <end position="26"/>
    </location>
</feature>
<dbReference type="AlphaFoldDB" id="A0A9W7XM45"/>
<feature type="compositionally biased region" description="Acidic residues" evidence="2">
    <location>
        <begin position="33"/>
        <end position="42"/>
    </location>
</feature>
<evidence type="ECO:0000313" key="4">
    <source>
        <dbReference type="Proteomes" id="UP001145021"/>
    </source>
</evidence>
<sequence length="878" mass="96167">MVPDSQDMQVKSISSVDSDDEMEVDDIGGFLGDFEEIDEDEAIERFISQNHTPAISTRETPETSKQAEDSSDGEDSFEPILEKDAKVGPLEPPIEQTLAKASEGKDISEDDNGMDKQIIEQPGDQIVSVLPTNGPNKDADVPEWKLLEDQFRERFIPKLPPGQFFQAEIYRKYSVVSALATKSLEAEMPAKYSDPKIAAATAQVHPVVVQTSVCIEDAPASKSAPAPAPAPTPAVIQQKPSSLRTINNNINSGNNVAGLQTQPSHQSQDEDGPAASTRARTAAVASKSKQDDVVGALLGVMQSPTKEETEPQPEQRQQPPSSIPSDMLAAMMAIDGIDVSTKRPAVSAADPPNAGGTQRQMAKELASRLPKGYSGPFSQLTMEEHMRYLSLVQRARHQGKDQTELQRLKQRVESEQKEFRLQIKEKTLDHLRMIEPWVETASKRFLSKQRDQALDSYPRLYVPARVTAIKPIGSGYIPLVYKKTLFQRGVCFGVREKLPEQMLGDPWADNHQDIRERPVMTRDPHVRHLAQQAQADIALSDSALAALLTLQKMHMHDVLIPLEVVSVGDRRLVIVDRPLVVGRSATPRKLRQLVFDAAVRLQMVERNSDNKLALGPSDQQSQDEEPDASYTLWEFGDTRLLVRCSINGFSGDGASDSSGSGSARTTVTLASKLEYFAQSSASEVALAASGNNGMAAAQAVEDTTECDRLAWWLAAFLRGSPSQVWVTHVLPGAQPARVSRLACTDLFPPNVPQPPTHALRDVLAELSRLLPGKYMLQHRRSAWDATILRAVDDSATGAGMDLANELDAGATATAVATTASYVDADYVPPVWHGLPGQIPWTYPPADLAAELSPHQQTQQHKKRRTGARANKRNKNKKH</sequence>
<dbReference type="PANTHER" id="PTHR14633:SF3">
    <property type="entry name" value="LITTLE ELONGATION COMPLEX SUBUNIT 2"/>
    <property type="match status" value="1"/>
</dbReference>
<proteinExistence type="predicted"/>
<evidence type="ECO:0000313" key="3">
    <source>
        <dbReference type="EMBL" id="KAJ1647657.1"/>
    </source>
</evidence>
<feature type="compositionally biased region" description="Basic and acidic residues" evidence="2">
    <location>
        <begin position="59"/>
        <end position="68"/>
    </location>
</feature>
<accession>A0A9W7XM45</accession>
<dbReference type="PANTHER" id="PTHR14633">
    <property type="entry name" value="LITTLE ELONGATION COMPLEX SUBUNIT 2"/>
    <property type="match status" value="1"/>
</dbReference>
<feature type="compositionally biased region" description="Basic residues" evidence="2">
    <location>
        <begin position="859"/>
        <end position="878"/>
    </location>
</feature>
<dbReference type="GO" id="GO:0045945">
    <property type="term" value="P:positive regulation of transcription by RNA polymerase III"/>
    <property type="evidence" value="ECO:0007669"/>
    <property type="project" value="TreeGrafter"/>
</dbReference>